<evidence type="ECO:0000256" key="2">
    <source>
        <dbReference type="ARBA" id="ARBA00022448"/>
    </source>
</evidence>
<dbReference type="Gene3D" id="3.40.190.10">
    <property type="entry name" value="Periplasmic binding protein-like II"/>
    <property type="match status" value="2"/>
</dbReference>
<feature type="chain" id="PRO_5039298030" evidence="4">
    <location>
        <begin position="41"/>
        <end position="443"/>
    </location>
</feature>
<dbReference type="CDD" id="cd13585">
    <property type="entry name" value="PBP2_TMBP_like"/>
    <property type="match status" value="1"/>
</dbReference>
<keyword evidence="6" id="KW-1185">Reference proteome</keyword>
<organism evidence="5 6">
    <name type="scientific">Cohnella endophytica</name>
    <dbReference type="NCBI Taxonomy" id="2419778"/>
    <lineage>
        <taxon>Bacteria</taxon>
        <taxon>Bacillati</taxon>
        <taxon>Bacillota</taxon>
        <taxon>Bacilli</taxon>
        <taxon>Bacillales</taxon>
        <taxon>Paenibacillaceae</taxon>
        <taxon>Cohnella</taxon>
    </lineage>
</organism>
<keyword evidence="2" id="KW-0813">Transport</keyword>
<sequence length="443" mass="48463">MDRGWISTKSKPNKGRIYKMRIRNLRLALALALIVGVISACSSNNDNGKSSSGGKKTTLTISRWAGPHADDQKELLKQFERETGITVKMDDVDYGQLQQKQMLNMSTKTGEYDLVWAQEIWIPEYIKAGYLHPIDDYVSNDALNPADFDFNDYNPNLINILKNDGKLYGLPTFIQLPIMVYNNDMLAEEGLTAPKTWSETLAVAKHFHDKGTGIALPAKQGQAAVDIFSSLVRSNNGNYFNADGKLDLTNPANVEAAAFWKDLSAESMNGSANWHFDEVNKAVQAGQAPIGFTISGLAGQLEDKANSSVAGKIGYAPIPYGKQAFGTLSVWNWCVTADSKHPEEAYRLAAWLTSKSTEKQMSLKDGQIAARQSLFTDADLVKQFPFFPAVGESLKQADTQPLTADAPKLMEALQTALSAIAVGNAEPKAALEKAQQELASVFK</sequence>
<dbReference type="InterPro" id="IPR006059">
    <property type="entry name" value="SBP"/>
</dbReference>
<dbReference type="AlphaFoldDB" id="A0A494XDU8"/>
<dbReference type="Proteomes" id="UP000282076">
    <property type="component" value="Unassembled WGS sequence"/>
</dbReference>
<dbReference type="SUPFAM" id="SSF53850">
    <property type="entry name" value="Periplasmic binding protein-like II"/>
    <property type="match status" value="1"/>
</dbReference>
<evidence type="ECO:0000256" key="1">
    <source>
        <dbReference type="ARBA" id="ARBA00008520"/>
    </source>
</evidence>
<evidence type="ECO:0000256" key="4">
    <source>
        <dbReference type="SAM" id="SignalP"/>
    </source>
</evidence>
<dbReference type="PANTHER" id="PTHR43649">
    <property type="entry name" value="ARABINOSE-BINDING PROTEIN-RELATED"/>
    <property type="match status" value="1"/>
</dbReference>
<keyword evidence="3 4" id="KW-0732">Signal</keyword>
<protein>
    <submittedName>
        <fullName evidence="5">Sugar ABC transporter substrate-binding protein</fullName>
    </submittedName>
</protein>
<feature type="signal peptide" evidence="4">
    <location>
        <begin position="1"/>
        <end position="40"/>
    </location>
</feature>
<gene>
    <name evidence="5" type="ORF">D7Z26_21450</name>
</gene>
<dbReference type="Pfam" id="PF01547">
    <property type="entry name" value="SBP_bac_1"/>
    <property type="match status" value="1"/>
</dbReference>
<name>A0A494XDU8_9BACL</name>
<proteinExistence type="inferred from homology"/>
<comment type="similarity">
    <text evidence="1">Belongs to the bacterial solute-binding protein 1 family.</text>
</comment>
<accession>A0A494XDU8</accession>
<dbReference type="EMBL" id="RBZM01000009">
    <property type="protein sequence ID" value="RKP48925.1"/>
    <property type="molecule type" value="Genomic_DNA"/>
</dbReference>
<dbReference type="PANTHER" id="PTHR43649:SF34">
    <property type="entry name" value="ABC TRANSPORTER PERIPLASMIC-BINDING PROTEIN YCJN-RELATED"/>
    <property type="match status" value="1"/>
</dbReference>
<reference evidence="5 6" key="1">
    <citation type="submission" date="2018-10" db="EMBL/GenBank/DDBJ databases">
        <title>Cohnella sp. M2MS4P-1, whole genome shotgun sequence.</title>
        <authorList>
            <person name="Tuo L."/>
        </authorList>
    </citation>
    <scope>NUCLEOTIDE SEQUENCE [LARGE SCALE GENOMIC DNA]</scope>
    <source>
        <strain evidence="5 6">M2MS4P-1</strain>
    </source>
</reference>
<dbReference type="InterPro" id="IPR050490">
    <property type="entry name" value="Bact_solute-bd_prot1"/>
</dbReference>
<evidence type="ECO:0000313" key="6">
    <source>
        <dbReference type="Proteomes" id="UP000282076"/>
    </source>
</evidence>
<evidence type="ECO:0000256" key="3">
    <source>
        <dbReference type="ARBA" id="ARBA00022729"/>
    </source>
</evidence>
<evidence type="ECO:0000313" key="5">
    <source>
        <dbReference type="EMBL" id="RKP48925.1"/>
    </source>
</evidence>
<comment type="caution">
    <text evidence="5">The sequence shown here is derived from an EMBL/GenBank/DDBJ whole genome shotgun (WGS) entry which is preliminary data.</text>
</comment>